<dbReference type="InterPro" id="IPR012677">
    <property type="entry name" value="Nucleotide-bd_a/b_plait_sf"/>
</dbReference>
<feature type="region of interest" description="Disordered" evidence="6">
    <location>
        <begin position="1"/>
        <end position="107"/>
    </location>
</feature>
<feature type="region of interest" description="Disordered" evidence="6">
    <location>
        <begin position="197"/>
        <end position="415"/>
    </location>
</feature>
<dbReference type="InterPro" id="IPR034772">
    <property type="entry name" value="CPSF6/7"/>
</dbReference>
<feature type="compositionally biased region" description="Basic and acidic residues" evidence="6">
    <location>
        <begin position="17"/>
        <end position="26"/>
    </location>
</feature>
<dbReference type="InterPro" id="IPR035979">
    <property type="entry name" value="RBD_domain_sf"/>
</dbReference>
<sequence>MSTENSDIDLYAEGLGEDTKVEKTEDTDTAGGDTIDLYDDVIVPEPDPVQVKEEPVAKPASSNVSSEDPSPSHVNGESRTPRLSVGSDRSLGGRDSSRDRGQDQRTGRNKLLIGNLTWWTTDRDIEQRLKEIGVTDINEIKFFEHRGNGQSKGYCLVAFESEGSYRKTLDLFAKKQLYSQTPDAVAFTKQNMYRFENMNQPPGGGGGPGGNLNGPPHGMGYPGMGGGPPHYNMGGPRGPPPHMRDMRGGPPQQHHGGPRQGGMQMRSHHGGGPQQGPPPGGDRGGMPHHMGGSHMNIPPPRGGLPTSMPMMSVTASVPPPSMSMYGQQRTMQGHPPPTAMPPGGIPGLPPPTLSRPPPSIPPPSLPPTNIPPPSLPTQLNPYLPQHSQAQTQQQRPPPVSYPGQQLPPPTQGVTSVPPPAVPPHFNPAFLSGNPPPTAYPPPMAPAVSVAPTSMAMSVTSAPPPVQPAVPSRPVATAYDVSPQEFDEIMSRNKTVSSSAIARAVADASAGEIHSAQETLLTAISLIKQSKVAGDDRCKILINTLQDTLSGMESKNYGSSRSRSRDERSRSRERERHRERERRGERRERERSRSPRDYRDYYRERERERERSPSWERDRRERDRYYEEQRYRDREVRSDSTSRATSGMVRERERSSRDLQLSDQRDKYVDPRDVRDVRDAMSRSSRH</sequence>
<dbReference type="PROSITE" id="PS50102">
    <property type="entry name" value="RRM"/>
    <property type="match status" value="1"/>
</dbReference>
<feature type="compositionally biased region" description="Low complexity" evidence="6">
    <location>
        <begin position="59"/>
        <end position="72"/>
    </location>
</feature>
<evidence type="ECO:0000313" key="7">
    <source>
        <dbReference type="EMBL" id="CAD7225151.1"/>
    </source>
</evidence>
<feature type="compositionally biased region" description="Basic and acidic residues" evidence="6">
    <location>
        <begin position="662"/>
        <end position="680"/>
    </location>
</feature>
<gene>
    <name evidence="7" type="ORF">CTOB1V02_LOCUS3097</name>
</gene>
<evidence type="ECO:0000256" key="4">
    <source>
        <dbReference type="ARBA" id="ARBA00022884"/>
    </source>
</evidence>
<feature type="compositionally biased region" description="Basic and acidic residues" evidence="6">
    <location>
        <begin position="91"/>
        <end position="106"/>
    </location>
</feature>
<dbReference type="InterPro" id="IPR000504">
    <property type="entry name" value="RRM_dom"/>
</dbReference>
<keyword evidence="4" id="KW-0694">RNA-binding</keyword>
<dbReference type="SMART" id="SM00360">
    <property type="entry name" value="RRM"/>
    <property type="match status" value="1"/>
</dbReference>
<accession>A0A7R8ZI14</accession>
<feature type="compositionally biased region" description="Pro residues" evidence="6">
    <location>
        <begin position="395"/>
        <end position="415"/>
    </location>
</feature>
<evidence type="ECO:0000256" key="1">
    <source>
        <dbReference type="ARBA" id="ARBA00004123"/>
    </source>
</evidence>
<organism evidence="7">
    <name type="scientific">Cyprideis torosa</name>
    <dbReference type="NCBI Taxonomy" id="163714"/>
    <lineage>
        <taxon>Eukaryota</taxon>
        <taxon>Metazoa</taxon>
        <taxon>Ecdysozoa</taxon>
        <taxon>Arthropoda</taxon>
        <taxon>Crustacea</taxon>
        <taxon>Oligostraca</taxon>
        <taxon>Ostracoda</taxon>
        <taxon>Podocopa</taxon>
        <taxon>Podocopida</taxon>
        <taxon>Cytherocopina</taxon>
        <taxon>Cytheroidea</taxon>
        <taxon>Cytherideidae</taxon>
        <taxon>Cyprideis</taxon>
    </lineage>
</organism>
<feature type="compositionally biased region" description="Basic and acidic residues" evidence="6">
    <location>
        <begin position="562"/>
        <end position="639"/>
    </location>
</feature>
<dbReference type="EMBL" id="OB660513">
    <property type="protein sequence ID" value="CAD7225151.1"/>
    <property type="molecule type" value="Genomic_DNA"/>
</dbReference>
<keyword evidence="5" id="KW-0539">Nucleus</keyword>
<dbReference type="GO" id="GO:0005634">
    <property type="term" value="C:nucleus"/>
    <property type="evidence" value="ECO:0007669"/>
    <property type="project" value="UniProtKB-SubCell"/>
</dbReference>
<evidence type="ECO:0000256" key="2">
    <source>
        <dbReference type="ARBA" id="ARBA00006265"/>
    </source>
</evidence>
<dbReference type="SUPFAM" id="SSF54928">
    <property type="entry name" value="RNA-binding domain, RBD"/>
    <property type="match status" value="1"/>
</dbReference>
<feature type="compositionally biased region" description="Low complexity" evidence="6">
    <location>
        <begin position="248"/>
        <end position="265"/>
    </location>
</feature>
<evidence type="ECO:0000256" key="3">
    <source>
        <dbReference type="ARBA" id="ARBA00022664"/>
    </source>
</evidence>
<protein>
    <submittedName>
        <fullName evidence="7">Uncharacterized protein</fullName>
    </submittedName>
</protein>
<dbReference type="GO" id="GO:0003723">
    <property type="term" value="F:RNA binding"/>
    <property type="evidence" value="ECO:0007669"/>
    <property type="project" value="UniProtKB-UniRule"/>
</dbReference>
<dbReference type="GO" id="GO:0006397">
    <property type="term" value="P:mRNA processing"/>
    <property type="evidence" value="ECO:0007669"/>
    <property type="project" value="UniProtKB-KW"/>
</dbReference>
<dbReference type="PANTHER" id="PTHR23204">
    <property type="entry name" value="CLEAVAGE AND POLYADENYLATION SPECIFIC FACTOR"/>
    <property type="match status" value="1"/>
</dbReference>
<proteinExistence type="inferred from homology"/>
<reference evidence="7" key="1">
    <citation type="submission" date="2020-11" db="EMBL/GenBank/DDBJ databases">
        <authorList>
            <person name="Tran Van P."/>
        </authorList>
    </citation>
    <scope>NUCLEOTIDE SEQUENCE</scope>
</reference>
<name>A0A7R8ZI14_9CRUS</name>
<dbReference type="OrthoDB" id="10065185at2759"/>
<dbReference type="InterPro" id="IPR057951">
    <property type="entry name" value="CPSF6/7_RSLD_N"/>
</dbReference>
<comment type="similarity">
    <text evidence="2">Belongs to the RRM CPSF6/7 family.</text>
</comment>
<feature type="compositionally biased region" description="Pro residues" evidence="6">
    <location>
        <begin position="334"/>
        <end position="375"/>
    </location>
</feature>
<dbReference type="Pfam" id="PF25524">
    <property type="entry name" value="RSLD_CPSF6"/>
    <property type="match status" value="1"/>
</dbReference>
<evidence type="ECO:0000256" key="6">
    <source>
        <dbReference type="SAM" id="MobiDB-lite"/>
    </source>
</evidence>
<keyword evidence="3" id="KW-0507">mRNA processing</keyword>
<feature type="region of interest" description="Disordered" evidence="6">
    <location>
        <begin position="550"/>
        <end position="686"/>
    </location>
</feature>
<evidence type="ECO:0000256" key="5">
    <source>
        <dbReference type="ARBA" id="ARBA00023242"/>
    </source>
</evidence>
<dbReference type="AlphaFoldDB" id="A0A7R8ZI14"/>
<feature type="compositionally biased region" description="Polar residues" evidence="6">
    <location>
        <begin position="385"/>
        <end position="394"/>
    </location>
</feature>
<dbReference type="Pfam" id="PF00076">
    <property type="entry name" value="RRM_1"/>
    <property type="match status" value="1"/>
</dbReference>
<feature type="compositionally biased region" description="Gly residues" evidence="6">
    <location>
        <begin position="202"/>
        <end position="212"/>
    </location>
</feature>
<comment type="subcellular location">
    <subcellularLocation>
        <location evidence="1">Nucleus</location>
    </subcellularLocation>
</comment>
<dbReference type="Gene3D" id="3.30.70.330">
    <property type="match status" value="1"/>
</dbReference>